<dbReference type="Proteomes" id="UP001497744">
    <property type="component" value="Unassembled WGS sequence"/>
</dbReference>
<dbReference type="InterPro" id="IPR008271">
    <property type="entry name" value="Ser/Thr_kinase_AS"/>
</dbReference>
<dbReference type="PROSITE" id="PS50011">
    <property type="entry name" value="PROTEIN_KINASE_DOM"/>
    <property type="match status" value="1"/>
</dbReference>
<keyword evidence="2" id="KW-0808">Transferase</keyword>
<dbReference type="InterPro" id="IPR011009">
    <property type="entry name" value="Kinase-like_dom_sf"/>
</dbReference>
<keyword evidence="9" id="KW-1185">Reference proteome</keyword>
<dbReference type="SMART" id="SM00220">
    <property type="entry name" value="S_TKc"/>
    <property type="match status" value="1"/>
</dbReference>
<dbReference type="PROSITE" id="PS00108">
    <property type="entry name" value="PROTEIN_KINASE_ST"/>
    <property type="match status" value="1"/>
</dbReference>
<keyword evidence="5" id="KW-0067">ATP-binding</keyword>
<dbReference type="InterPro" id="IPR000719">
    <property type="entry name" value="Prot_kinase_dom"/>
</dbReference>
<evidence type="ECO:0000256" key="4">
    <source>
        <dbReference type="ARBA" id="ARBA00022777"/>
    </source>
</evidence>
<evidence type="ECO:0000313" key="9">
    <source>
        <dbReference type="Proteomes" id="UP001497744"/>
    </source>
</evidence>
<gene>
    <name evidence="8" type="ORF">BcabD6B2_18430</name>
</gene>
<dbReference type="GeneID" id="94193889"/>
<accession>A0AAV4LQZ9</accession>
<protein>
    <recommendedName>
        <fullName evidence="1">non-specific serine/threonine protein kinase</fullName>
        <ecNumber evidence="1">2.7.11.1</ecNumber>
    </recommendedName>
</protein>
<dbReference type="PANTHER" id="PTHR43671:SF13">
    <property type="entry name" value="SERINE_THREONINE-PROTEIN KINASE NEK2"/>
    <property type="match status" value="1"/>
</dbReference>
<dbReference type="EC" id="2.7.11.1" evidence="1"/>
<feature type="region of interest" description="Disordered" evidence="6">
    <location>
        <begin position="187"/>
        <end position="208"/>
    </location>
</feature>
<dbReference type="GO" id="GO:0004674">
    <property type="term" value="F:protein serine/threonine kinase activity"/>
    <property type="evidence" value="ECO:0007669"/>
    <property type="project" value="UniProtKB-EC"/>
</dbReference>
<evidence type="ECO:0000259" key="7">
    <source>
        <dbReference type="PROSITE" id="PS50011"/>
    </source>
</evidence>
<dbReference type="Pfam" id="PF00069">
    <property type="entry name" value="Pkinase"/>
    <property type="match status" value="1"/>
</dbReference>
<dbReference type="EMBL" id="BPLF01000002">
    <property type="protein sequence ID" value="GIX62408.1"/>
    <property type="molecule type" value="Genomic_DNA"/>
</dbReference>
<dbReference type="RefSeq" id="XP_067714477.1">
    <property type="nucleotide sequence ID" value="XM_067858376.1"/>
</dbReference>
<keyword evidence="4 8" id="KW-0418">Kinase</keyword>
<dbReference type="GO" id="GO:0005524">
    <property type="term" value="F:ATP binding"/>
    <property type="evidence" value="ECO:0007669"/>
    <property type="project" value="UniProtKB-KW"/>
</dbReference>
<name>A0AAV4LQZ9_BABCB</name>
<dbReference type="AlphaFoldDB" id="A0AAV4LQZ9"/>
<dbReference type="SUPFAM" id="SSF56112">
    <property type="entry name" value="Protein kinase-like (PK-like)"/>
    <property type="match status" value="1"/>
</dbReference>
<dbReference type="PANTHER" id="PTHR43671">
    <property type="entry name" value="SERINE/THREONINE-PROTEIN KINASE NEK"/>
    <property type="match status" value="1"/>
</dbReference>
<evidence type="ECO:0000256" key="5">
    <source>
        <dbReference type="ARBA" id="ARBA00022840"/>
    </source>
</evidence>
<proteinExistence type="predicted"/>
<dbReference type="Gene3D" id="1.10.510.10">
    <property type="entry name" value="Transferase(Phosphotransferase) domain 1"/>
    <property type="match status" value="1"/>
</dbReference>
<organism evidence="8 9">
    <name type="scientific">Babesia caballi</name>
    <dbReference type="NCBI Taxonomy" id="5871"/>
    <lineage>
        <taxon>Eukaryota</taxon>
        <taxon>Sar</taxon>
        <taxon>Alveolata</taxon>
        <taxon>Apicomplexa</taxon>
        <taxon>Aconoidasida</taxon>
        <taxon>Piroplasmida</taxon>
        <taxon>Babesiidae</taxon>
        <taxon>Babesia</taxon>
    </lineage>
</organism>
<evidence type="ECO:0000256" key="3">
    <source>
        <dbReference type="ARBA" id="ARBA00022741"/>
    </source>
</evidence>
<reference evidence="8 9" key="1">
    <citation type="submission" date="2021-06" db="EMBL/GenBank/DDBJ databases">
        <title>Genome sequence of Babesia caballi.</title>
        <authorList>
            <person name="Yamagishi J."/>
            <person name="Kidaka T."/>
            <person name="Ochi A."/>
        </authorList>
    </citation>
    <scope>NUCLEOTIDE SEQUENCE [LARGE SCALE GENOMIC DNA]</scope>
    <source>
        <strain evidence="8">USDA-D6B2</strain>
    </source>
</reference>
<evidence type="ECO:0000313" key="8">
    <source>
        <dbReference type="EMBL" id="GIX62408.1"/>
    </source>
</evidence>
<dbReference type="InterPro" id="IPR050660">
    <property type="entry name" value="NEK_Ser/Thr_kinase"/>
</dbReference>
<evidence type="ECO:0000256" key="6">
    <source>
        <dbReference type="SAM" id="MobiDB-lite"/>
    </source>
</evidence>
<evidence type="ECO:0000256" key="1">
    <source>
        <dbReference type="ARBA" id="ARBA00012513"/>
    </source>
</evidence>
<keyword evidence="3" id="KW-0547">Nucleotide-binding</keyword>
<sequence length="426" mass="46731">MADLTEAAVVRHTEGWKCADIARASTLSTAVSIDERALDFPDDSKLPDAECTVLLPEESIEHSESSWMALLFEDMGYEYCGEAVAAFSNTSHCTFHCVRCCTTGMEYFAKVVDVHGFKDYNDRLYACEQADIAQYLAWHYDDVCSIDESSVDLLCPSRKRSSRIAMENGHNVEKCINFVVTGEGASTGGTPVEDQEQTPCGEPGMAGVSKPREMGRRNIIWQHGWFVADDRLVMIYENCAGGDLHTLIATARKCGMRYFDESFIRDVFTQVCKGVEYFHKHGVVHGDIKASNVLFKDSGKAEVKIGDYDTCHVAGISAHKSGTLMYTAPDILVSSGACTSFESDVWALGCLLYELLTLSHPFLSPCTVESMTVAFGSFGAYKKELLARVAGDYSVAIVEVLVAALQADPKLRPTVSQLLAMLERAG</sequence>
<evidence type="ECO:0000256" key="2">
    <source>
        <dbReference type="ARBA" id="ARBA00022679"/>
    </source>
</evidence>
<feature type="domain" description="Protein kinase" evidence="7">
    <location>
        <begin position="140"/>
        <end position="426"/>
    </location>
</feature>
<comment type="caution">
    <text evidence="8">The sequence shown here is derived from an EMBL/GenBank/DDBJ whole genome shotgun (WGS) entry which is preliminary data.</text>
</comment>